<dbReference type="EMBL" id="MVDE01000004">
    <property type="protein sequence ID" value="PKQ68468.1"/>
    <property type="molecule type" value="Genomic_DNA"/>
</dbReference>
<evidence type="ECO:0000313" key="6">
    <source>
        <dbReference type="EMBL" id="PKQ68468.1"/>
    </source>
</evidence>
<dbReference type="RefSeq" id="WP_101308630.1">
    <property type="nucleotide sequence ID" value="NZ_CAXXEE010000003.1"/>
</dbReference>
<dbReference type="GO" id="GO:0006654">
    <property type="term" value="P:phosphatidic acid biosynthetic process"/>
    <property type="evidence" value="ECO:0007669"/>
    <property type="project" value="TreeGrafter"/>
</dbReference>
<dbReference type="InterPro" id="IPR002123">
    <property type="entry name" value="Plipid/glycerol_acylTrfase"/>
</dbReference>
<evidence type="ECO:0000256" key="3">
    <source>
        <dbReference type="ARBA" id="ARBA00023315"/>
    </source>
</evidence>
<dbReference type="GO" id="GO:0003841">
    <property type="term" value="F:1-acylglycerol-3-phosphate O-acyltransferase activity"/>
    <property type="evidence" value="ECO:0007669"/>
    <property type="project" value="TreeGrafter"/>
</dbReference>
<dbReference type="Pfam" id="PF01553">
    <property type="entry name" value="Acyltransferase"/>
    <property type="match status" value="1"/>
</dbReference>
<name>A0A2N3IDV4_9BACT</name>
<keyword evidence="4" id="KW-0472">Membrane</keyword>
<comment type="caution">
    <text evidence="6">The sequence shown here is derived from an EMBL/GenBank/DDBJ whole genome shotgun (WGS) entry which is preliminary data.</text>
</comment>
<dbReference type="Proteomes" id="UP000233618">
    <property type="component" value="Unassembled WGS sequence"/>
</dbReference>
<keyword evidence="7" id="KW-1185">Reference proteome</keyword>
<dbReference type="SMART" id="SM00563">
    <property type="entry name" value="PlsC"/>
    <property type="match status" value="1"/>
</dbReference>
<reference evidence="6 7" key="1">
    <citation type="journal article" date="2017" name="Front. Microbiol.">
        <title>Labilibaculum manganireducens gen. nov., sp. nov. and Labilibaculum filiforme sp. nov., Novel Bacteroidetes Isolated from Subsurface Sediments of the Baltic Sea.</title>
        <authorList>
            <person name="Vandieken V."/>
            <person name="Marshall I.P."/>
            <person name="Niemann H."/>
            <person name="Engelen B."/>
            <person name="Cypionka H."/>
        </authorList>
    </citation>
    <scope>NUCLEOTIDE SEQUENCE [LARGE SCALE GENOMIC DNA]</scope>
    <source>
        <strain evidence="6 7">59.10-2M</strain>
    </source>
</reference>
<dbReference type="SUPFAM" id="SSF69593">
    <property type="entry name" value="Glycerol-3-phosphate (1)-acyltransferase"/>
    <property type="match status" value="1"/>
</dbReference>
<keyword evidence="3 6" id="KW-0012">Acyltransferase</keyword>
<accession>A0A2N3IDV4</accession>
<dbReference type="PANTHER" id="PTHR10434:SF11">
    <property type="entry name" value="1-ACYL-SN-GLYCEROL-3-PHOSPHATE ACYLTRANSFERASE"/>
    <property type="match status" value="1"/>
</dbReference>
<keyword evidence="2 6" id="KW-0808">Transferase</keyword>
<dbReference type="AlphaFoldDB" id="A0A2N3IDV4"/>
<evidence type="ECO:0000256" key="2">
    <source>
        <dbReference type="ARBA" id="ARBA00022679"/>
    </source>
</evidence>
<comment type="pathway">
    <text evidence="1">Lipid metabolism.</text>
</comment>
<dbReference type="CDD" id="cd07989">
    <property type="entry name" value="LPLAT_AGPAT-like"/>
    <property type="match status" value="1"/>
</dbReference>
<evidence type="ECO:0000259" key="5">
    <source>
        <dbReference type="SMART" id="SM00563"/>
    </source>
</evidence>
<protein>
    <submittedName>
        <fullName evidence="6">1-acyl-sn-glycerol-3-phosphate acyltransferase</fullName>
    </submittedName>
</protein>
<keyword evidence="4" id="KW-1133">Transmembrane helix</keyword>
<feature type="domain" description="Phospholipid/glycerol acyltransferase" evidence="5">
    <location>
        <begin position="76"/>
        <end position="195"/>
    </location>
</feature>
<evidence type="ECO:0000256" key="1">
    <source>
        <dbReference type="ARBA" id="ARBA00005189"/>
    </source>
</evidence>
<evidence type="ECO:0000256" key="4">
    <source>
        <dbReference type="SAM" id="Phobius"/>
    </source>
</evidence>
<evidence type="ECO:0000313" key="7">
    <source>
        <dbReference type="Proteomes" id="UP000233618"/>
    </source>
</evidence>
<dbReference type="PANTHER" id="PTHR10434">
    <property type="entry name" value="1-ACYL-SN-GLYCEROL-3-PHOSPHATE ACYLTRANSFERASE"/>
    <property type="match status" value="1"/>
</dbReference>
<proteinExistence type="predicted"/>
<organism evidence="6 7">
    <name type="scientific">Labilibaculum manganireducens</name>
    <dbReference type="NCBI Taxonomy" id="1940525"/>
    <lineage>
        <taxon>Bacteria</taxon>
        <taxon>Pseudomonadati</taxon>
        <taxon>Bacteroidota</taxon>
        <taxon>Bacteroidia</taxon>
        <taxon>Marinilabiliales</taxon>
        <taxon>Marinifilaceae</taxon>
        <taxon>Labilibaculum</taxon>
    </lineage>
</organism>
<gene>
    <name evidence="6" type="ORF">BZG01_04445</name>
</gene>
<feature type="transmembrane region" description="Helical" evidence="4">
    <location>
        <begin position="7"/>
        <end position="27"/>
    </location>
</feature>
<keyword evidence="4" id="KW-0812">Transmembrane</keyword>
<sequence>MIKILSYILSFIFYILFLLLLVIFHPIQVICHKLFGYQAHKNSVDVLNFFLMRVVVFLGVRITSLPKVNLPTDRPLIIVSNHQGVYDIPPIVWIFRKHHPKFISKKELAKNIPSVSYNLRHSGAALIDRKNRAQAIPEIYKLGQLIAKNNYAASIFPEGTRSKTGVMKPFKAGGIEALLQAAPNALIVPFVVDGNYKIEEKGMFPLCLGAKVRYKVLEPIEPAAYTAIELTEMVEALIKKELNQ</sequence>